<dbReference type="GO" id="GO:0005840">
    <property type="term" value="C:ribosome"/>
    <property type="evidence" value="ECO:0007669"/>
    <property type="project" value="UniProtKB-KW"/>
</dbReference>
<comment type="function">
    <text evidence="7">Binds to the 23S rRNA.</text>
</comment>
<dbReference type="Proteomes" id="UP000034616">
    <property type="component" value="Unassembled WGS sequence"/>
</dbReference>
<comment type="similarity">
    <text evidence="1 7">Belongs to the bacterial ribosomal protein bL9 family.</text>
</comment>
<evidence type="ECO:0000256" key="4">
    <source>
        <dbReference type="ARBA" id="ARBA00022980"/>
    </source>
</evidence>
<evidence type="ECO:0000259" key="8">
    <source>
        <dbReference type="PROSITE" id="PS00651"/>
    </source>
</evidence>
<feature type="domain" description="Ribosomal protein L9" evidence="8">
    <location>
        <begin position="13"/>
        <end position="40"/>
    </location>
</feature>
<gene>
    <name evidence="7" type="primary">rplI</name>
    <name evidence="9" type="ORF">UU35_C0007G0015</name>
</gene>
<dbReference type="NCBIfam" id="TIGR00158">
    <property type="entry name" value="L9"/>
    <property type="match status" value="1"/>
</dbReference>
<evidence type="ECO:0000256" key="1">
    <source>
        <dbReference type="ARBA" id="ARBA00010605"/>
    </source>
</evidence>
<keyword evidence="5 7" id="KW-0687">Ribonucleoprotein</keyword>
<protein>
    <recommendedName>
        <fullName evidence="6 7">Large ribosomal subunit protein bL9</fullName>
    </recommendedName>
</protein>
<dbReference type="GO" id="GO:0006412">
    <property type="term" value="P:translation"/>
    <property type="evidence" value="ECO:0007669"/>
    <property type="project" value="UniProtKB-UniRule"/>
</dbReference>
<evidence type="ECO:0000256" key="2">
    <source>
        <dbReference type="ARBA" id="ARBA00022730"/>
    </source>
</evidence>
<keyword evidence="3 7" id="KW-0694">RNA-binding</keyword>
<dbReference type="GO" id="GO:0003735">
    <property type="term" value="F:structural constituent of ribosome"/>
    <property type="evidence" value="ECO:0007669"/>
    <property type="project" value="InterPro"/>
</dbReference>
<dbReference type="InterPro" id="IPR020069">
    <property type="entry name" value="Ribosomal_bL9_C"/>
</dbReference>
<keyword evidence="4 7" id="KW-0689">Ribosomal protein</keyword>
<dbReference type="PANTHER" id="PTHR21368">
    <property type="entry name" value="50S RIBOSOMAL PROTEIN L9"/>
    <property type="match status" value="1"/>
</dbReference>
<dbReference type="InterPro" id="IPR036935">
    <property type="entry name" value="Ribosomal_bL9_N_sf"/>
</dbReference>
<dbReference type="InterPro" id="IPR000244">
    <property type="entry name" value="Ribosomal_bL9"/>
</dbReference>
<dbReference type="HAMAP" id="MF_00503">
    <property type="entry name" value="Ribosomal_bL9"/>
    <property type="match status" value="1"/>
</dbReference>
<evidence type="ECO:0000256" key="7">
    <source>
        <dbReference type="HAMAP-Rule" id="MF_00503"/>
    </source>
</evidence>
<comment type="caution">
    <text evidence="9">The sequence shown here is derived from an EMBL/GenBank/DDBJ whole genome shotgun (WGS) entry which is preliminary data.</text>
</comment>
<organism evidence="9 10">
    <name type="scientific">Candidatus Uhrbacteria bacterium GW2011_GWC2_41_11</name>
    <dbReference type="NCBI Taxonomy" id="1618985"/>
    <lineage>
        <taxon>Bacteria</taxon>
        <taxon>Candidatus Uhriibacteriota</taxon>
    </lineage>
</organism>
<dbReference type="PATRIC" id="fig|1618985.3.peg.532"/>
<dbReference type="Pfam" id="PF01281">
    <property type="entry name" value="Ribosomal_L9_N"/>
    <property type="match status" value="1"/>
</dbReference>
<accession>A0A0G0UD48</accession>
<name>A0A0G0UD48_9BACT</name>
<dbReference type="InterPro" id="IPR036791">
    <property type="entry name" value="Ribosomal_bL9_C_sf"/>
</dbReference>
<evidence type="ECO:0000313" key="9">
    <source>
        <dbReference type="EMBL" id="KKR86869.1"/>
    </source>
</evidence>
<dbReference type="EMBL" id="LCAH01000007">
    <property type="protein sequence ID" value="KKR86869.1"/>
    <property type="molecule type" value="Genomic_DNA"/>
</dbReference>
<dbReference type="Gene3D" id="3.40.5.10">
    <property type="entry name" value="Ribosomal protein L9, N-terminal domain"/>
    <property type="match status" value="1"/>
</dbReference>
<dbReference type="GO" id="GO:1990904">
    <property type="term" value="C:ribonucleoprotein complex"/>
    <property type="evidence" value="ECO:0007669"/>
    <property type="project" value="UniProtKB-KW"/>
</dbReference>
<dbReference type="Pfam" id="PF03948">
    <property type="entry name" value="Ribosomal_L9_C"/>
    <property type="match status" value="1"/>
</dbReference>
<dbReference type="AlphaFoldDB" id="A0A0G0UD48"/>
<proteinExistence type="inferred from homology"/>
<sequence length="153" mass="16823">MKVILLRDVKGQGKEGEVIEVSEGYARNFLFPQNVAVQATETVLRERKEREVIAERRDKKALDAAAKLSAALDGFEVEIPQKVNEQGGLYGSVQAQVIADALKKQKFAVTSDMVSMREPIKEAGDYSVTINLPHGFEALVTIHIVSKGKAEKV</sequence>
<dbReference type="InterPro" id="IPR020594">
    <property type="entry name" value="Ribosomal_bL9_bac/chp"/>
</dbReference>
<reference evidence="9 10" key="1">
    <citation type="journal article" date="2015" name="Nature">
        <title>rRNA introns, odd ribosomes, and small enigmatic genomes across a large radiation of phyla.</title>
        <authorList>
            <person name="Brown C.T."/>
            <person name="Hug L.A."/>
            <person name="Thomas B.C."/>
            <person name="Sharon I."/>
            <person name="Castelle C.J."/>
            <person name="Singh A."/>
            <person name="Wilkins M.J."/>
            <person name="Williams K.H."/>
            <person name="Banfield J.F."/>
        </authorList>
    </citation>
    <scope>NUCLEOTIDE SEQUENCE [LARGE SCALE GENOMIC DNA]</scope>
</reference>
<keyword evidence="2 7" id="KW-0699">rRNA-binding</keyword>
<evidence type="ECO:0000256" key="5">
    <source>
        <dbReference type="ARBA" id="ARBA00023274"/>
    </source>
</evidence>
<evidence type="ECO:0000256" key="3">
    <source>
        <dbReference type="ARBA" id="ARBA00022884"/>
    </source>
</evidence>
<dbReference type="Gene3D" id="3.10.430.100">
    <property type="entry name" value="Ribosomal protein L9, C-terminal domain"/>
    <property type="match status" value="1"/>
</dbReference>
<dbReference type="SUPFAM" id="SSF55653">
    <property type="entry name" value="Ribosomal protein L9 C-domain"/>
    <property type="match status" value="1"/>
</dbReference>
<dbReference type="SUPFAM" id="SSF55658">
    <property type="entry name" value="L9 N-domain-like"/>
    <property type="match status" value="1"/>
</dbReference>
<dbReference type="InterPro" id="IPR009027">
    <property type="entry name" value="Ribosomal_bL9/RNase_H1_N"/>
</dbReference>
<dbReference type="InterPro" id="IPR020070">
    <property type="entry name" value="Ribosomal_bL9_N"/>
</dbReference>
<evidence type="ECO:0000256" key="6">
    <source>
        <dbReference type="ARBA" id="ARBA00035292"/>
    </source>
</evidence>
<dbReference type="GO" id="GO:0019843">
    <property type="term" value="F:rRNA binding"/>
    <property type="evidence" value="ECO:0007669"/>
    <property type="project" value="UniProtKB-UniRule"/>
</dbReference>
<evidence type="ECO:0000313" key="10">
    <source>
        <dbReference type="Proteomes" id="UP000034616"/>
    </source>
</evidence>
<dbReference type="PROSITE" id="PS00651">
    <property type="entry name" value="RIBOSOMAL_L9"/>
    <property type="match status" value="1"/>
</dbReference>